<dbReference type="Pfam" id="PF04018">
    <property type="entry name" value="VCA0040-like"/>
    <property type="match status" value="1"/>
</dbReference>
<feature type="transmembrane region" description="Helical" evidence="1">
    <location>
        <begin position="231"/>
        <end position="249"/>
    </location>
</feature>
<dbReference type="AlphaFoldDB" id="A0A6N8UAJ4"/>
<organism evidence="2 3">
    <name type="scientific">Copranaerobaculum intestinale</name>
    <dbReference type="NCBI Taxonomy" id="2692629"/>
    <lineage>
        <taxon>Bacteria</taxon>
        <taxon>Bacillati</taxon>
        <taxon>Bacillota</taxon>
        <taxon>Erysipelotrichia</taxon>
        <taxon>Erysipelotrichales</taxon>
        <taxon>Erysipelotrichaceae</taxon>
        <taxon>Copranaerobaculum</taxon>
    </lineage>
</organism>
<dbReference type="PANTHER" id="PTHR37308:SF1">
    <property type="entry name" value="POLYPRENYL-PHOSPHATE TRANSPORTER"/>
    <property type="match status" value="1"/>
</dbReference>
<feature type="transmembrane region" description="Helical" evidence="1">
    <location>
        <begin position="198"/>
        <end position="219"/>
    </location>
</feature>
<feature type="transmembrane region" description="Helical" evidence="1">
    <location>
        <begin position="87"/>
        <end position="104"/>
    </location>
</feature>
<dbReference type="PANTHER" id="PTHR37308">
    <property type="entry name" value="INTEGRAL MEMBRANE PROTEIN"/>
    <property type="match status" value="1"/>
</dbReference>
<evidence type="ECO:0000313" key="2">
    <source>
        <dbReference type="EMBL" id="MXQ74505.1"/>
    </source>
</evidence>
<dbReference type="EMBL" id="WUUQ01000008">
    <property type="protein sequence ID" value="MXQ74505.1"/>
    <property type="molecule type" value="Genomic_DNA"/>
</dbReference>
<reference evidence="2 3" key="1">
    <citation type="submission" date="2019-12" db="EMBL/GenBank/DDBJ databases">
        <authorList>
            <person name="Yang R."/>
        </authorList>
    </citation>
    <scope>NUCLEOTIDE SEQUENCE [LARGE SCALE GENOMIC DNA]</scope>
    <source>
        <strain evidence="2 3">DONG20-135</strain>
    </source>
</reference>
<accession>A0A6N8UAJ4</accession>
<proteinExistence type="predicted"/>
<keyword evidence="1" id="KW-1133">Transmembrane helix</keyword>
<keyword evidence="3" id="KW-1185">Reference proteome</keyword>
<protein>
    <submittedName>
        <fullName evidence="2">DUF368 domain-containing protein</fullName>
    </submittedName>
</protein>
<dbReference type="Proteomes" id="UP000434036">
    <property type="component" value="Unassembled WGS sequence"/>
</dbReference>
<feature type="transmembrane region" description="Helical" evidence="1">
    <location>
        <begin position="111"/>
        <end position="130"/>
    </location>
</feature>
<keyword evidence="1" id="KW-0472">Membrane</keyword>
<feature type="transmembrane region" description="Helical" evidence="1">
    <location>
        <begin position="54"/>
        <end position="75"/>
    </location>
</feature>
<feature type="transmembrane region" description="Helical" evidence="1">
    <location>
        <begin position="255"/>
        <end position="275"/>
    </location>
</feature>
<name>A0A6N8UAJ4_9FIRM</name>
<reference evidence="2 3" key="2">
    <citation type="submission" date="2020-01" db="EMBL/GenBank/DDBJ databases">
        <title>Clostridiaceae sp. nov. isolated from the gut of human by culturomics.</title>
        <authorList>
            <person name="Chang Y."/>
        </authorList>
    </citation>
    <scope>NUCLEOTIDE SEQUENCE [LARGE SCALE GENOMIC DNA]</scope>
    <source>
        <strain evidence="2 3">DONG20-135</strain>
    </source>
</reference>
<feature type="transmembrane region" description="Helical" evidence="1">
    <location>
        <begin position="6"/>
        <end position="33"/>
    </location>
</feature>
<keyword evidence="1" id="KW-0812">Transmembrane</keyword>
<dbReference type="InterPro" id="IPR007163">
    <property type="entry name" value="VCA0040-like"/>
</dbReference>
<evidence type="ECO:0000256" key="1">
    <source>
        <dbReference type="SAM" id="Phobius"/>
    </source>
</evidence>
<feature type="transmembrane region" description="Helical" evidence="1">
    <location>
        <begin position="145"/>
        <end position="166"/>
    </location>
</feature>
<sequence length="279" mass="30033">MVKTIIGGIAVGIANVIPGVSGGTMMVILGIFNRVMDAISGIFKRHNPDRMKDILFLFQVLVGAAIGLVGFAKIIQFLFNHYPTQTYYWFIGLVAFSIPVFMKAECKGEKISWLPLMIGAAIVFVIKFLAPDAGSGNVNPAFPDITLMHCLIMILCGAVAGGTMLLPGVSGSMVLLIFGQYHLFKSYLASVTTFQLDVLISLFFMGIGILLGIVISAKLTGYFLKKYHRGTLSVILGLIIASSIVLIPLDVTYSFSTIVTCGGSLLFGGFLVYLLEKIA</sequence>
<comment type="caution">
    <text evidence="2">The sequence shown here is derived from an EMBL/GenBank/DDBJ whole genome shotgun (WGS) entry which is preliminary data.</text>
</comment>
<gene>
    <name evidence="2" type="ORF">GSF08_11270</name>
</gene>
<feature type="transmembrane region" description="Helical" evidence="1">
    <location>
        <begin position="173"/>
        <end position="192"/>
    </location>
</feature>
<evidence type="ECO:0000313" key="3">
    <source>
        <dbReference type="Proteomes" id="UP000434036"/>
    </source>
</evidence>
<dbReference type="RefSeq" id="WP_160625889.1">
    <property type="nucleotide sequence ID" value="NZ_WUUQ01000008.1"/>
</dbReference>